<feature type="transmembrane region" description="Helical" evidence="5">
    <location>
        <begin position="165"/>
        <end position="190"/>
    </location>
</feature>
<evidence type="ECO:0000256" key="1">
    <source>
        <dbReference type="ARBA" id="ARBA00004127"/>
    </source>
</evidence>
<dbReference type="NCBIfam" id="NF004444">
    <property type="entry name" value="PRK05777.2-2"/>
    <property type="match status" value="1"/>
</dbReference>
<gene>
    <name evidence="8" type="primary">nuoN2</name>
    <name evidence="5" type="synonym">nuoN</name>
    <name evidence="8" type="ORF">ASUIS_2482</name>
</gene>
<sequence>MLEPINISLDSLNLGTIAPVSIAIIGALGILLTDIFNKNKHKSLYVILVVLFLIFDLFTLLAFNGEPRGLFDLMLLDGISILSQCIIIGGSILFILLSLSKLRLQEFRYAEYFALYLFTVAGFQFMVSSDSLILIFVGLETSSLALYTMIAMHNRMVSIEAAIKYFTMGALAAAFFVFGSMIFYAITGTVELGQMAQILSQDGFLSRENYSNYVLVLVGFVFMFAAIGFKLSLFPYHVWVPDVYQGSTSAMAGFISVIPKMAGFVVALRFFEIFIHANDIIIQTILYVTVILTMTIPNLIALQQKDIKRMLAYSSISNAGMAMAAIVIGTQQSTNALFLYWILFTITNFGAFGILWLNRGKEFKDYESPYTFNKFSGLAQISPFTATILAMFLFALTGLPPFALFWGKMYLISSAVNAGHIALAIIIVLNSVIAAYYYLRPISYMFLRDVEKGANPNFMQNATTPTKSIVGFAVFLIIISVLLIDPLLNIISTLVSNSGF</sequence>
<feature type="domain" description="NADH:quinone oxidoreductase/Mrp antiporter transmembrane" evidence="7">
    <location>
        <begin position="129"/>
        <end position="433"/>
    </location>
</feature>
<dbReference type="GO" id="GO:0005886">
    <property type="term" value="C:plasma membrane"/>
    <property type="evidence" value="ECO:0007669"/>
    <property type="project" value="UniProtKB-SubCell"/>
</dbReference>
<keyword evidence="2 5" id="KW-0812">Transmembrane</keyword>
<comment type="subcellular location">
    <subcellularLocation>
        <location evidence="5">Cell membrane</location>
        <topology evidence="5">Multi-pass membrane protein</topology>
    </subcellularLocation>
    <subcellularLocation>
        <location evidence="1">Endomembrane system</location>
        <topology evidence="1">Multi-pass membrane protein</topology>
    </subcellularLocation>
    <subcellularLocation>
        <location evidence="6">Membrane</location>
        <topology evidence="6">Multi-pass membrane protein</topology>
    </subcellularLocation>
</comment>
<dbReference type="GO" id="GO:0008137">
    <property type="term" value="F:NADH dehydrogenase (ubiquinone) activity"/>
    <property type="evidence" value="ECO:0007669"/>
    <property type="project" value="InterPro"/>
</dbReference>
<dbReference type="GO" id="GO:0048038">
    <property type="term" value="F:quinone binding"/>
    <property type="evidence" value="ECO:0007669"/>
    <property type="project" value="UniProtKB-KW"/>
</dbReference>
<keyword evidence="4 5" id="KW-0472">Membrane</keyword>
<dbReference type="PANTHER" id="PTHR22773">
    <property type="entry name" value="NADH DEHYDROGENASE"/>
    <property type="match status" value="1"/>
</dbReference>
<evidence type="ECO:0000259" key="7">
    <source>
        <dbReference type="Pfam" id="PF00361"/>
    </source>
</evidence>
<reference evidence="8 9" key="1">
    <citation type="submission" date="2018-08" db="EMBL/GenBank/DDBJ databases">
        <title>Complete genome of the Arcobacter suis type strain LMG 26152.</title>
        <authorList>
            <person name="Miller W.G."/>
            <person name="Yee E."/>
            <person name="Bono J.L."/>
        </authorList>
    </citation>
    <scope>NUCLEOTIDE SEQUENCE [LARGE SCALE GENOMIC DNA]</scope>
    <source>
        <strain evidence="8 9">CECT 7833</strain>
    </source>
</reference>
<keyword evidence="5" id="KW-0830">Ubiquinone</keyword>
<dbReference type="InterPro" id="IPR010096">
    <property type="entry name" value="NADH-Q_OxRdtase_suN/2"/>
</dbReference>
<comment type="similarity">
    <text evidence="5">Belongs to the complex I subunit 2 family.</text>
</comment>
<dbReference type="HAMAP" id="MF_00445">
    <property type="entry name" value="NDH1_NuoN_1"/>
    <property type="match status" value="1"/>
</dbReference>
<comment type="function">
    <text evidence="5">NDH-1 shuttles electrons from NADH, via FMN and iron-sulfur (Fe-S) centers, to quinones in the respiratory chain. The immediate electron acceptor for the enzyme in this species is believed to be ubiquinone. Couples the redox reaction to proton translocation (for every two electrons transferred, four hydrogen ions are translocated across the cytoplasmic membrane), and thus conserves the redox energy in a proton gradient.</text>
</comment>
<proteinExistence type="inferred from homology"/>
<feature type="transmembrane region" description="Helical" evidence="5">
    <location>
        <begin position="12"/>
        <end position="32"/>
    </location>
</feature>
<feature type="transmembrane region" description="Helical" evidence="5">
    <location>
        <begin position="378"/>
        <end position="399"/>
    </location>
</feature>
<evidence type="ECO:0000313" key="9">
    <source>
        <dbReference type="Proteomes" id="UP000263040"/>
    </source>
</evidence>
<feature type="transmembrane region" description="Helical" evidence="5">
    <location>
        <begin position="44"/>
        <end position="63"/>
    </location>
</feature>
<comment type="subunit">
    <text evidence="5">NDH-1 is composed of 14 different subunits. Subunits NuoA, H, J, K, L, M, N constitute the membrane sector of the complex.</text>
</comment>
<evidence type="ECO:0000256" key="2">
    <source>
        <dbReference type="ARBA" id="ARBA00022692"/>
    </source>
</evidence>
<protein>
    <recommendedName>
        <fullName evidence="5">NADH-quinone oxidoreductase subunit N</fullName>
        <ecNumber evidence="5">7.1.1.-</ecNumber>
    </recommendedName>
    <alternativeName>
        <fullName evidence="5">NADH dehydrogenase I subunit N</fullName>
    </alternativeName>
    <alternativeName>
        <fullName evidence="5">NDH-1 subunit N</fullName>
    </alternativeName>
</protein>
<comment type="catalytic activity">
    <reaction evidence="5">
        <text>a quinone + NADH + 5 H(+)(in) = a quinol + NAD(+) + 4 H(+)(out)</text>
        <dbReference type="Rhea" id="RHEA:57888"/>
        <dbReference type="ChEBI" id="CHEBI:15378"/>
        <dbReference type="ChEBI" id="CHEBI:24646"/>
        <dbReference type="ChEBI" id="CHEBI:57540"/>
        <dbReference type="ChEBI" id="CHEBI:57945"/>
        <dbReference type="ChEBI" id="CHEBI:132124"/>
    </reaction>
</comment>
<feature type="transmembrane region" description="Helical" evidence="5">
    <location>
        <begin position="109"/>
        <end position="127"/>
    </location>
</feature>
<dbReference type="KEGG" id="asui:ASUIS_2482"/>
<feature type="transmembrane region" description="Helical" evidence="5">
    <location>
        <begin position="250"/>
        <end position="268"/>
    </location>
</feature>
<dbReference type="Proteomes" id="UP000263040">
    <property type="component" value="Chromosome"/>
</dbReference>
<dbReference type="Pfam" id="PF00361">
    <property type="entry name" value="Proton_antipo_M"/>
    <property type="match status" value="1"/>
</dbReference>
<dbReference type="NCBIfam" id="TIGR01770">
    <property type="entry name" value="NDH_I_N"/>
    <property type="match status" value="1"/>
</dbReference>
<dbReference type="GO" id="GO:0050136">
    <property type="term" value="F:NADH dehydrogenase (quinone) (non-electrogenic) activity"/>
    <property type="evidence" value="ECO:0007669"/>
    <property type="project" value="UniProtKB-UniRule"/>
</dbReference>
<feature type="transmembrane region" description="Helical" evidence="5">
    <location>
        <begin position="419"/>
        <end position="439"/>
    </location>
</feature>
<feature type="transmembrane region" description="Helical" evidence="5">
    <location>
        <begin position="469"/>
        <end position="491"/>
    </location>
</feature>
<dbReference type="GO" id="GO:0012505">
    <property type="term" value="C:endomembrane system"/>
    <property type="evidence" value="ECO:0007669"/>
    <property type="project" value="UniProtKB-SubCell"/>
</dbReference>
<evidence type="ECO:0000256" key="3">
    <source>
        <dbReference type="ARBA" id="ARBA00022989"/>
    </source>
</evidence>
<feature type="transmembrane region" description="Helical" evidence="5">
    <location>
        <begin position="210"/>
        <end position="229"/>
    </location>
</feature>
<dbReference type="EMBL" id="CP032100">
    <property type="protein sequence ID" value="AXX90897.1"/>
    <property type="molecule type" value="Genomic_DNA"/>
</dbReference>
<evidence type="ECO:0000313" key="8">
    <source>
        <dbReference type="EMBL" id="AXX90897.1"/>
    </source>
</evidence>
<keyword evidence="5" id="KW-1003">Cell membrane</keyword>
<organism evidence="8 9">
    <name type="scientific">Arcobacter suis CECT 7833</name>
    <dbReference type="NCBI Taxonomy" id="663365"/>
    <lineage>
        <taxon>Bacteria</taxon>
        <taxon>Pseudomonadati</taxon>
        <taxon>Campylobacterota</taxon>
        <taxon>Epsilonproteobacteria</taxon>
        <taxon>Campylobacterales</taxon>
        <taxon>Arcobacteraceae</taxon>
        <taxon>Arcobacter</taxon>
    </lineage>
</organism>
<feature type="transmembrane region" description="Helical" evidence="5">
    <location>
        <begin position="311"/>
        <end position="331"/>
    </location>
</feature>
<feature type="transmembrane region" description="Helical" evidence="5">
    <location>
        <begin position="337"/>
        <end position="357"/>
    </location>
</feature>
<accession>A0AAD0WSA3</accession>
<evidence type="ECO:0000256" key="6">
    <source>
        <dbReference type="RuleBase" id="RU000320"/>
    </source>
</evidence>
<feature type="transmembrane region" description="Helical" evidence="5">
    <location>
        <begin position="280"/>
        <end position="299"/>
    </location>
</feature>
<keyword evidence="3 5" id="KW-1133">Transmembrane helix</keyword>
<dbReference type="AlphaFoldDB" id="A0AAD0WSA3"/>
<dbReference type="EC" id="7.1.1.-" evidence="5"/>
<keyword evidence="5" id="KW-0813">Transport</keyword>
<keyword evidence="9" id="KW-1185">Reference proteome</keyword>
<evidence type="ECO:0000256" key="4">
    <source>
        <dbReference type="ARBA" id="ARBA00023136"/>
    </source>
</evidence>
<dbReference type="RefSeq" id="WP_118887460.1">
    <property type="nucleotide sequence ID" value="NZ_CP032100.1"/>
</dbReference>
<feature type="transmembrane region" description="Helical" evidence="5">
    <location>
        <begin position="133"/>
        <end position="153"/>
    </location>
</feature>
<feature type="transmembrane region" description="Helical" evidence="5">
    <location>
        <begin position="75"/>
        <end position="97"/>
    </location>
</feature>
<keyword evidence="5" id="KW-1278">Translocase</keyword>
<name>A0AAD0WSA3_9BACT</name>
<keyword evidence="5" id="KW-0520">NAD</keyword>
<dbReference type="InterPro" id="IPR001750">
    <property type="entry name" value="ND/Mrp_TM"/>
</dbReference>
<keyword evidence="5" id="KW-0874">Quinone</keyword>
<dbReference type="GO" id="GO:0042773">
    <property type="term" value="P:ATP synthesis coupled electron transport"/>
    <property type="evidence" value="ECO:0007669"/>
    <property type="project" value="InterPro"/>
</dbReference>
<evidence type="ECO:0000256" key="5">
    <source>
        <dbReference type="HAMAP-Rule" id="MF_00445"/>
    </source>
</evidence>